<accession>A0A2M9B4P5</accession>
<dbReference type="Pfam" id="PF14433">
    <property type="entry name" value="SUKH-3"/>
    <property type="match status" value="1"/>
</dbReference>
<reference evidence="1 2" key="1">
    <citation type="submission" date="2017-11" db="EMBL/GenBank/DDBJ databases">
        <title>Genomic Encyclopedia of Archaeal and Bacterial Type Strains, Phase II (KMG-II): From Individual Species to Whole Genera.</title>
        <authorList>
            <person name="Goeker M."/>
        </authorList>
    </citation>
    <scope>NUCLEOTIDE SEQUENCE [LARGE SCALE GENOMIC DNA]</scope>
    <source>
        <strain evidence="1 2">DSM 11115</strain>
    </source>
</reference>
<sequence>MPPLSASTQSLLIKAGWQPGRHIITLRYRLALSLEGYPWLPVVEKFLSEFGGLRITFPRYDGTDTFHFDAADAAAGIDVYWVQKNYAQRLGTDKLCVIGEAYGSHLLLFMSDTGKVYGGYDDILCFIASSGEEAIEAICQCKPTQDIPDLE</sequence>
<name>A0A2M9B4P5_9BACT</name>
<comment type="caution">
    <text evidence="1">The sequence shown here is derived from an EMBL/GenBank/DDBJ whole genome shotgun (WGS) entry which is preliminary data.</text>
</comment>
<gene>
    <name evidence="1" type="ORF">CLV45_3565</name>
</gene>
<dbReference type="InterPro" id="IPR025850">
    <property type="entry name" value="SUKH-3"/>
</dbReference>
<organism evidence="1 2">
    <name type="scientific">Hymenobacter chitinivorans DSM 11115</name>
    <dbReference type="NCBI Taxonomy" id="1121954"/>
    <lineage>
        <taxon>Bacteria</taxon>
        <taxon>Pseudomonadati</taxon>
        <taxon>Bacteroidota</taxon>
        <taxon>Cytophagia</taxon>
        <taxon>Cytophagales</taxon>
        <taxon>Hymenobacteraceae</taxon>
        <taxon>Hymenobacter</taxon>
    </lineage>
</organism>
<keyword evidence="2" id="KW-1185">Reference proteome</keyword>
<dbReference type="OrthoDB" id="797385at2"/>
<dbReference type="EMBL" id="PGFA01000003">
    <property type="protein sequence ID" value="PJJ52908.1"/>
    <property type="molecule type" value="Genomic_DNA"/>
</dbReference>
<evidence type="ECO:0000313" key="1">
    <source>
        <dbReference type="EMBL" id="PJJ52908.1"/>
    </source>
</evidence>
<proteinExistence type="predicted"/>
<protein>
    <submittedName>
        <fullName evidence="1">SUKH-3 immunity protein of toxin-antitoxin system</fullName>
    </submittedName>
</protein>
<dbReference type="AlphaFoldDB" id="A0A2M9B4P5"/>
<evidence type="ECO:0000313" key="2">
    <source>
        <dbReference type="Proteomes" id="UP000228535"/>
    </source>
</evidence>
<dbReference type="Proteomes" id="UP000228535">
    <property type="component" value="Unassembled WGS sequence"/>
</dbReference>
<dbReference type="RefSeq" id="WP_100337825.1">
    <property type="nucleotide sequence ID" value="NZ_PGFA01000003.1"/>
</dbReference>